<dbReference type="Proteomes" id="UP000014018">
    <property type="component" value="Unassembled WGS sequence"/>
</dbReference>
<feature type="domain" description="BclA C-terminal" evidence="2">
    <location>
        <begin position="67"/>
        <end position="193"/>
    </location>
</feature>
<feature type="compositionally biased region" description="Low complexity" evidence="1">
    <location>
        <begin position="15"/>
        <end position="57"/>
    </location>
</feature>
<evidence type="ECO:0000313" key="4">
    <source>
        <dbReference type="Proteomes" id="UP000014018"/>
    </source>
</evidence>
<dbReference type="InterPro" id="IPR008160">
    <property type="entry name" value="Collagen"/>
</dbReference>
<name>A0A9W5PWB9_BACCE</name>
<evidence type="ECO:0000313" key="3">
    <source>
        <dbReference type="EMBL" id="EOO40052.1"/>
    </source>
</evidence>
<dbReference type="InterPro" id="IPR041415">
    <property type="entry name" value="BclA_C"/>
</dbReference>
<comment type="caution">
    <text evidence="3">The sequence shown here is derived from an EMBL/GenBank/DDBJ whole genome shotgun (WGS) entry which is preliminary data.</text>
</comment>
<evidence type="ECO:0000256" key="1">
    <source>
        <dbReference type="SAM" id="MobiDB-lite"/>
    </source>
</evidence>
<feature type="compositionally biased region" description="Gly residues" evidence="1">
    <location>
        <begin position="1"/>
        <end position="14"/>
    </location>
</feature>
<reference evidence="3 4" key="1">
    <citation type="submission" date="2012-12" db="EMBL/GenBank/DDBJ databases">
        <title>The Genome Sequence of Bacillus cereus VD133.</title>
        <authorList>
            <consortium name="The Broad Institute Genome Sequencing Platform"/>
            <consortium name="The Broad Institute Genome Sequencing Center for Infectious Disease"/>
            <person name="Feldgarden M."/>
            <person name="Van der Auwera G.A."/>
            <person name="Mahillon J."/>
            <person name="Duprez V."/>
            <person name="Timmery S."/>
            <person name="Mattelet C."/>
            <person name="Dierick K."/>
            <person name="Sun M."/>
            <person name="Yu Z."/>
            <person name="Zhu L."/>
            <person name="Hu X."/>
            <person name="Shank E.B."/>
            <person name="Swiecicka I."/>
            <person name="Hansen B.M."/>
            <person name="Andrup L."/>
            <person name="Walker B."/>
            <person name="Young S.K."/>
            <person name="Zeng Q."/>
            <person name="Gargeya S."/>
            <person name="Fitzgerald M."/>
            <person name="Haas B."/>
            <person name="Abouelleil A."/>
            <person name="Alvarado L."/>
            <person name="Arachchi H.M."/>
            <person name="Berlin A.M."/>
            <person name="Chapman S.B."/>
            <person name="Dewar J."/>
            <person name="Goldberg J."/>
            <person name="Griggs A."/>
            <person name="Gujja S."/>
            <person name="Hansen M."/>
            <person name="Howarth C."/>
            <person name="Imamovic A."/>
            <person name="Larimer J."/>
            <person name="McCowan C."/>
            <person name="Murphy C."/>
            <person name="Neiman D."/>
            <person name="Pearson M."/>
            <person name="Priest M."/>
            <person name="Roberts A."/>
            <person name="Saif S."/>
            <person name="Shea T."/>
            <person name="Sisk P."/>
            <person name="Sykes S."/>
            <person name="Wortman J."/>
            <person name="Nusbaum C."/>
            <person name="Birren B."/>
        </authorList>
    </citation>
    <scope>NUCLEOTIDE SEQUENCE [LARGE SCALE GENOMIC DNA]</scope>
    <source>
        <strain evidence="3 4">VD133</strain>
    </source>
</reference>
<feature type="region of interest" description="Disordered" evidence="1">
    <location>
        <begin position="1"/>
        <end position="57"/>
    </location>
</feature>
<organism evidence="3 4">
    <name type="scientific">Bacillus cereus VD133</name>
    <dbReference type="NCBI Taxonomy" id="1053233"/>
    <lineage>
        <taxon>Bacteria</taxon>
        <taxon>Bacillati</taxon>
        <taxon>Bacillota</taxon>
        <taxon>Bacilli</taxon>
        <taxon>Bacillales</taxon>
        <taxon>Bacillaceae</taxon>
        <taxon>Bacillus</taxon>
        <taxon>Bacillus cereus group</taxon>
    </lineage>
</organism>
<keyword evidence="3" id="KW-0176">Collagen</keyword>
<dbReference type="EMBL" id="AHFB01000014">
    <property type="protein sequence ID" value="EOO40052.1"/>
    <property type="molecule type" value="Genomic_DNA"/>
</dbReference>
<accession>A0A9W5PWB9</accession>
<proteinExistence type="predicted"/>
<sequence length="193" mass="18319">TGPTGPTGGTGTTGPTGPTGDTGATGPTGPTGDTGATGPTGPTGATGATGPTGPTGPSGLGLPAGLYAFNSAGISLDIGLNAPVPFNTVGSQFGTAISQLDPDTFVISQTGFYKITVIVYTAAVSLLGGLTIQVNGVSVPGTGATLISVGAPIVVQAITQITTTPSLIEVIVTGLGLSLAVGTNASIIIEKIA</sequence>
<evidence type="ECO:0000259" key="2">
    <source>
        <dbReference type="Pfam" id="PF18573"/>
    </source>
</evidence>
<dbReference type="InterPro" id="IPR008983">
    <property type="entry name" value="Tumour_necrosis_fac-like_dom"/>
</dbReference>
<feature type="non-terminal residue" evidence="3">
    <location>
        <position position="1"/>
    </location>
</feature>
<gene>
    <name evidence="3" type="ORF">IIU_00657</name>
</gene>
<protein>
    <submittedName>
        <fullName evidence="3">Collagen-like exosporium surface protein</fullName>
    </submittedName>
</protein>
<dbReference type="Pfam" id="PF01391">
    <property type="entry name" value="Collagen"/>
    <property type="match status" value="1"/>
</dbReference>
<dbReference type="Pfam" id="PF18573">
    <property type="entry name" value="BclA_C"/>
    <property type="match status" value="1"/>
</dbReference>
<dbReference type="AlphaFoldDB" id="A0A9W5PWB9"/>
<dbReference type="Gene3D" id="2.60.120.40">
    <property type="match status" value="1"/>
</dbReference>